<feature type="compositionally biased region" description="Basic residues" evidence="12">
    <location>
        <begin position="746"/>
        <end position="758"/>
    </location>
</feature>
<evidence type="ECO:0000256" key="1">
    <source>
        <dbReference type="ARBA" id="ARBA00004496"/>
    </source>
</evidence>
<feature type="domain" description="DEAD-box RNA helicase Q" evidence="15">
    <location>
        <begin position="11"/>
        <end position="39"/>
    </location>
</feature>
<dbReference type="InterPro" id="IPR011545">
    <property type="entry name" value="DEAD/DEAH_box_helicase_dom"/>
</dbReference>
<dbReference type="GO" id="GO:0005840">
    <property type="term" value="C:ribosome"/>
    <property type="evidence" value="ECO:0007669"/>
    <property type="project" value="TreeGrafter"/>
</dbReference>
<evidence type="ECO:0000256" key="3">
    <source>
        <dbReference type="ARBA" id="ARBA00022741"/>
    </source>
</evidence>
<dbReference type="InterPro" id="IPR001650">
    <property type="entry name" value="Helicase_C-like"/>
</dbReference>
<evidence type="ECO:0000259" key="14">
    <source>
        <dbReference type="PROSITE" id="PS51194"/>
    </source>
</evidence>
<dbReference type="EMBL" id="FUYB01000002">
    <property type="protein sequence ID" value="SKA69308.1"/>
    <property type="molecule type" value="Genomic_DNA"/>
</dbReference>
<name>A0A1T4VWX5_9GAMM</name>
<feature type="domain" description="Helicase ATP-binding" evidence="13">
    <location>
        <begin position="42"/>
        <end position="213"/>
    </location>
</feature>
<feature type="region of interest" description="Disordered" evidence="12">
    <location>
        <begin position="440"/>
        <end position="480"/>
    </location>
</feature>
<dbReference type="FunFam" id="3.30.70.330:FF:000068">
    <property type="entry name" value="ATP-dependent RNA helicase DeaD"/>
    <property type="match status" value="1"/>
</dbReference>
<feature type="compositionally biased region" description="Basic and acidic residues" evidence="12">
    <location>
        <begin position="450"/>
        <end position="480"/>
    </location>
</feature>
<keyword evidence="4 10" id="KW-0378">Hydrolase</keyword>
<feature type="domain" description="Helicase C-terminal" evidence="14">
    <location>
        <begin position="240"/>
        <end position="384"/>
    </location>
</feature>
<dbReference type="Pfam" id="PF03880">
    <property type="entry name" value="DbpA"/>
    <property type="match status" value="1"/>
</dbReference>
<dbReference type="SMART" id="SM00487">
    <property type="entry name" value="DEXDc"/>
    <property type="match status" value="1"/>
</dbReference>
<dbReference type="PROSITE" id="PS51194">
    <property type="entry name" value="HELICASE_CTER"/>
    <property type="match status" value="1"/>
</dbReference>
<comment type="similarity">
    <text evidence="10">Belongs to the DEAD box helicase family. DeaD/CsdA subfamily.</text>
</comment>
<dbReference type="InterPro" id="IPR027417">
    <property type="entry name" value="P-loop_NTPase"/>
</dbReference>
<dbReference type="InterPro" id="IPR050547">
    <property type="entry name" value="DEAD_box_RNA_helicases"/>
</dbReference>
<dbReference type="CDD" id="cd12499">
    <property type="entry name" value="RRM_EcCsdA_like"/>
    <property type="match status" value="1"/>
</dbReference>
<dbReference type="STRING" id="92487.SAMN02745130_00434"/>
<dbReference type="InterPro" id="IPR044742">
    <property type="entry name" value="DEAD/DEAH_RhlB"/>
</dbReference>
<protein>
    <recommendedName>
        <fullName evidence="10">ATP-dependent RNA helicase DeaD</fullName>
        <ecNumber evidence="10">3.6.4.13</ecNumber>
    </recommendedName>
    <alternativeName>
        <fullName evidence="10">Cold-shock DEAD box protein A</fullName>
    </alternativeName>
</protein>
<dbReference type="InterPro" id="IPR005580">
    <property type="entry name" value="DbpA/CsdA_RNA-bd_dom"/>
</dbReference>
<keyword evidence="3 10" id="KW-0547">Nucleotide-binding</keyword>
<keyword evidence="2 10" id="KW-0963">Cytoplasm</keyword>
<organism evidence="16 17">
    <name type="scientific">Thiothrix eikelboomii</name>
    <dbReference type="NCBI Taxonomy" id="92487"/>
    <lineage>
        <taxon>Bacteria</taxon>
        <taxon>Pseudomonadati</taxon>
        <taxon>Pseudomonadota</taxon>
        <taxon>Gammaproteobacteria</taxon>
        <taxon>Thiotrichales</taxon>
        <taxon>Thiotrichaceae</taxon>
        <taxon>Thiothrix</taxon>
    </lineage>
</organism>
<dbReference type="InterPro" id="IPR012677">
    <property type="entry name" value="Nucleotide-bd_a/b_plait_sf"/>
</dbReference>
<evidence type="ECO:0000256" key="8">
    <source>
        <dbReference type="ARBA" id="ARBA00023016"/>
    </source>
</evidence>
<dbReference type="PROSITE" id="PS00039">
    <property type="entry name" value="DEAD_ATP_HELICASE"/>
    <property type="match status" value="1"/>
</dbReference>
<accession>A0A1T4VWX5</accession>
<dbReference type="EC" id="3.6.4.13" evidence="10"/>
<evidence type="ECO:0000256" key="9">
    <source>
        <dbReference type="ARBA" id="ARBA00047984"/>
    </source>
</evidence>
<evidence type="ECO:0000313" key="16">
    <source>
        <dbReference type="EMBL" id="SKA69308.1"/>
    </source>
</evidence>
<dbReference type="PANTHER" id="PTHR47963:SF8">
    <property type="entry name" value="ATP-DEPENDENT RNA HELICASE DEAD"/>
    <property type="match status" value="1"/>
</dbReference>
<evidence type="ECO:0000256" key="6">
    <source>
        <dbReference type="ARBA" id="ARBA00022840"/>
    </source>
</evidence>
<dbReference type="GO" id="GO:0005524">
    <property type="term" value="F:ATP binding"/>
    <property type="evidence" value="ECO:0007669"/>
    <property type="project" value="UniProtKB-UniRule"/>
</dbReference>
<dbReference type="InterPro" id="IPR057325">
    <property type="entry name" value="DeaD_dimer"/>
</dbReference>
<feature type="short sequence motif" description="Q motif" evidence="11">
    <location>
        <begin position="11"/>
        <end position="39"/>
    </location>
</feature>
<keyword evidence="17" id="KW-1185">Reference proteome</keyword>
<dbReference type="PROSITE" id="PS51195">
    <property type="entry name" value="Q_MOTIF"/>
    <property type="match status" value="1"/>
</dbReference>
<dbReference type="SUPFAM" id="SSF52540">
    <property type="entry name" value="P-loop containing nucleoside triphosphate hydrolases"/>
    <property type="match status" value="1"/>
</dbReference>
<evidence type="ECO:0000256" key="2">
    <source>
        <dbReference type="ARBA" id="ARBA00022490"/>
    </source>
</evidence>
<comment type="subcellular location">
    <subcellularLocation>
        <location evidence="1 10">Cytoplasm</location>
    </subcellularLocation>
</comment>
<proteinExistence type="inferred from homology"/>
<dbReference type="GO" id="GO:0003724">
    <property type="term" value="F:RNA helicase activity"/>
    <property type="evidence" value="ECO:0007669"/>
    <property type="project" value="UniProtKB-UniRule"/>
</dbReference>
<keyword evidence="7 10" id="KW-0694">RNA-binding</keyword>
<dbReference type="Gene3D" id="3.40.50.300">
    <property type="entry name" value="P-loop containing nucleotide triphosphate hydrolases"/>
    <property type="match status" value="2"/>
</dbReference>
<evidence type="ECO:0000256" key="11">
    <source>
        <dbReference type="PROSITE-ProRule" id="PRU00552"/>
    </source>
</evidence>
<evidence type="ECO:0000313" key="17">
    <source>
        <dbReference type="Proteomes" id="UP000190460"/>
    </source>
</evidence>
<dbReference type="Proteomes" id="UP000190460">
    <property type="component" value="Unassembled WGS sequence"/>
</dbReference>
<dbReference type="GO" id="GO:0016887">
    <property type="term" value="F:ATP hydrolysis activity"/>
    <property type="evidence" value="ECO:0007669"/>
    <property type="project" value="RHEA"/>
</dbReference>
<gene>
    <name evidence="10" type="primary">deaD</name>
    <name evidence="10" type="synonym">csdA</name>
    <name evidence="16" type="ORF">SAMN02745130_00434</name>
</gene>
<evidence type="ECO:0000256" key="10">
    <source>
        <dbReference type="HAMAP-Rule" id="MF_00964"/>
    </source>
</evidence>
<dbReference type="GO" id="GO:0033592">
    <property type="term" value="F:RNA strand annealing activity"/>
    <property type="evidence" value="ECO:0007669"/>
    <property type="project" value="TreeGrafter"/>
</dbReference>
<dbReference type="PROSITE" id="PS51192">
    <property type="entry name" value="HELICASE_ATP_BIND_1"/>
    <property type="match status" value="1"/>
</dbReference>
<dbReference type="Pfam" id="PF00270">
    <property type="entry name" value="DEAD"/>
    <property type="match status" value="1"/>
</dbReference>
<sequence length="758" mass="85427">MTNDLTPPVSLRFDEMALAAPILKAIIEVGYETPSPIQAESIPLLLDGHDLLGQAQTGTGKTAAFALPLLSRIDSSQAYPQLLVLAPTRELAIQVAEAMQTYARHLPGFHVLPIYGGQSMGQQLRQLERGVQVVVGTPGRVLDHLGRGTLDLSRLKAVVLDEADEMLRMGFIDDVDEILSHTPPERQVALFSATMPAPIRRIAMRHLHDPVEVKIAAKTSTVEAITQRYWQVRGLHKLDALTRILEVTDFDAMIIFVRTKIVTEELAEKLEARGYEAAALNGDLNQQQRERTIERLKDGKLDIVVATDVAARGLDVPRISHVVNYDIPNDTESYVHRIGRTGRAGRTGEAILFVAPREKRMLYAIEQATRQRIEPMQLPTRNEIVDRRIDQFKRQISETIESQELNFFRELMEAFQNEQALDMEDVAAALAYLVQKDQPLQPEIEDIPPESERRSPERSDRGREREGGRERGGRERFNVSSDREMRRYRIEVGREHGVQPKNIVGAIANEIGLDSNFIGNISIRDHFTLLDLPEGMPADSFTHLKGVRVCGRPLNISLDTGGSPRDYERSERKPYADHRGGRAEGSRERPRSNTEGANYRSAEPRERSDSAPHYERGLGRESSRETYRETSRDTSRDYERGVGRESSRDSNRAIPRETTRDTGRERTERSNDRANERSGGYRERTERTDANRSSNQGAARSERTAKPQEGFAGRDKPKPSGFRDDKPKRSHKGKANTSNSSGDKPPRRKLSLKPTNKK</sequence>
<keyword evidence="5 10" id="KW-0347">Helicase</keyword>
<evidence type="ECO:0000259" key="13">
    <source>
        <dbReference type="PROSITE" id="PS51192"/>
    </source>
</evidence>
<dbReference type="FunFam" id="3.40.50.300:FF:000108">
    <property type="entry name" value="ATP-dependent RNA helicase RhlE"/>
    <property type="match status" value="1"/>
</dbReference>
<dbReference type="GO" id="GO:0000027">
    <property type="term" value="P:ribosomal large subunit assembly"/>
    <property type="evidence" value="ECO:0007669"/>
    <property type="project" value="UniProtKB-UniRule"/>
</dbReference>
<keyword evidence="6 10" id="KW-0067">ATP-binding</keyword>
<dbReference type="OrthoDB" id="9805696at2"/>
<keyword evidence="8 10" id="KW-0346">Stress response</keyword>
<dbReference type="AlphaFoldDB" id="A0A1T4VWX5"/>
<dbReference type="Gene3D" id="3.30.70.330">
    <property type="match status" value="1"/>
</dbReference>
<dbReference type="InterPro" id="IPR028618">
    <property type="entry name" value="DEAD_helicase_DeaD"/>
</dbReference>
<feature type="compositionally biased region" description="Basic and acidic residues" evidence="12">
    <location>
        <begin position="565"/>
        <end position="592"/>
    </location>
</feature>
<dbReference type="GO" id="GO:0070417">
    <property type="term" value="P:cellular response to cold"/>
    <property type="evidence" value="ECO:0007669"/>
    <property type="project" value="InterPro"/>
</dbReference>
<evidence type="ECO:0000256" key="7">
    <source>
        <dbReference type="ARBA" id="ARBA00022884"/>
    </source>
</evidence>
<reference evidence="16 17" key="1">
    <citation type="submission" date="2017-02" db="EMBL/GenBank/DDBJ databases">
        <authorList>
            <person name="Peterson S.W."/>
        </authorList>
    </citation>
    <scope>NUCLEOTIDE SEQUENCE [LARGE SCALE GENOMIC DNA]</scope>
    <source>
        <strain evidence="16 17">ATCC 49788</strain>
    </source>
</reference>
<dbReference type="InterPro" id="IPR014001">
    <property type="entry name" value="Helicase_ATP-bd"/>
</dbReference>
<dbReference type="Pfam" id="PF00271">
    <property type="entry name" value="Helicase_C"/>
    <property type="match status" value="1"/>
</dbReference>
<evidence type="ECO:0000256" key="4">
    <source>
        <dbReference type="ARBA" id="ARBA00022801"/>
    </source>
</evidence>
<evidence type="ECO:0000259" key="15">
    <source>
        <dbReference type="PROSITE" id="PS51195"/>
    </source>
</evidence>
<feature type="compositionally biased region" description="Basic and acidic residues" evidence="12">
    <location>
        <begin position="602"/>
        <end position="690"/>
    </location>
</feature>
<dbReference type="Pfam" id="PF25399">
    <property type="entry name" value="DeaD_dimer"/>
    <property type="match status" value="1"/>
</dbReference>
<dbReference type="SMART" id="SM00490">
    <property type="entry name" value="HELICc"/>
    <property type="match status" value="1"/>
</dbReference>
<comment type="function">
    <text evidence="10">DEAD-box RNA helicase involved in various cellular processes at low temperature, including ribosome biogenesis, mRNA degradation and translation initiation.</text>
</comment>
<dbReference type="GO" id="GO:0005829">
    <property type="term" value="C:cytosol"/>
    <property type="evidence" value="ECO:0007669"/>
    <property type="project" value="TreeGrafter"/>
</dbReference>
<evidence type="ECO:0000256" key="12">
    <source>
        <dbReference type="SAM" id="MobiDB-lite"/>
    </source>
</evidence>
<dbReference type="PANTHER" id="PTHR47963">
    <property type="entry name" value="DEAD-BOX ATP-DEPENDENT RNA HELICASE 47, MITOCHONDRIAL"/>
    <property type="match status" value="1"/>
</dbReference>
<feature type="compositionally biased region" description="Basic and acidic residues" evidence="12">
    <location>
        <begin position="700"/>
        <end position="727"/>
    </location>
</feature>
<dbReference type="CDD" id="cd00268">
    <property type="entry name" value="DEADc"/>
    <property type="match status" value="1"/>
</dbReference>
<comment type="catalytic activity">
    <reaction evidence="9 10">
        <text>ATP + H2O = ADP + phosphate + H(+)</text>
        <dbReference type="Rhea" id="RHEA:13065"/>
        <dbReference type="ChEBI" id="CHEBI:15377"/>
        <dbReference type="ChEBI" id="CHEBI:15378"/>
        <dbReference type="ChEBI" id="CHEBI:30616"/>
        <dbReference type="ChEBI" id="CHEBI:43474"/>
        <dbReference type="ChEBI" id="CHEBI:456216"/>
        <dbReference type="EC" id="3.6.4.13"/>
    </reaction>
</comment>
<dbReference type="HAMAP" id="MF_00964">
    <property type="entry name" value="DEAD_helicase_DeaD"/>
    <property type="match status" value="1"/>
</dbReference>
<dbReference type="InterPro" id="IPR034415">
    <property type="entry name" value="CsdA_RRM"/>
</dbReference>
<dbReference type="InterPro" id="IPR000629">
    <property type="entry name" value="RNA-helicase_DEAD-box_CS"/>
</dbReference>
<dbReference type="InterPro" id="IPR014014">
    <property type="entry name" value="RNA_helicase_DEAD_Q_motif"/>
</dbReference>
<dbReference type="CDD" id="cd18787">
    <property type="entry name" value="SF2_C_DEAD"/>
    <property type="match status" value="1"/>
</dbReference>
<dbReference type="GO" id="GO:0006401">
    <property type="term" value="P:RNA catabolic process"/>
    <property type="evidence" value="ECO:0007669"/>
    <property type="project" value="UniProtKB-UniRule"/>
</dbReference>
<feature type="region of interest" description="Disordered" evidence="12">
    <location>
        <begin position="555"/>
        <end position="758"/>
    </location>
</feature>
<evidence type="ECO:0000256" key="5">
    <source>
        <dbReference type="ARBA" id="ARBA00022806"/>
    </source>
</evidence>